<feature type="region of interest" description="Disordered" evidence="10">
    <location>
        <begin position="203"/>
        <end position="224"/>
    </location>
</feature>
<name>A0A1R1WXP1_9FUNG</name>
<dbReference type="GO" id="GO:0004674">
    <property type="term" value="F:protein serine/threonine kinase activity"/>
    <property type="evidence" value="ECO:0007669"/>
    <property type="project" value="UniProtKB-KW"/>
</dbReference>
<feature type="compositionally biased region" description="Basic and acidic residues" evidence="10">
    <location>
        <begin position="1746"/>
        <end position="1755"/>
    </location>
</feature>
<dbReference type="SUPFAM" id="SSF56112">
    <property type="entry name" value="Protein kinase-like (PK-like)"/>
    <property type="match status" value="1"/>
</dbReference>
<keyword evidence="5 14" id="KW-0418">Kinase</keyword>
<feature type="compositionally biased region" description="Polar residues" evidence="10">
    <location>
        <begin position="66"/>
        <end position="76"/>
    </location>
</feature>
<feature type="compositionally biased region" description="Low complexity" evidence="10">
    <location>
        <begin position="1768"/>
        <end position="1781"/>
    </location>
</feature>
<feature type="compositionally biased region" description="Polar residues" evidence="10">
    <location>
        <begin position="203"/>
        <end position="218"/>
    </location>
</feature>
<dbReference type="EC" id="2.7.11.1" evidence="1"/>
<comment type="catalytic activity">
    <reaction evidence="7">
        <text>L-threonyl-[protein] + ATP = O-phospho-L-threonyl-[protein] + ADP + H(+)</text>
        <dbReference type="Rhea" id="RHEA:46608"/>
        <dbReference type="Rhea" id="RHEA-COMP:11060"/>
        <dbReference type="Rhea" id="RHEA-COMP:11605"/>
        <dbReference type="ChEBI" id="CHEBI:15378"/>
        <dbReference type="ChEBI" id="CHEBI:30013"/>
        <dbReference type="ChEBI" id="CHEBI:30616"/>
        <dbReference type="ChEBI" id="CHEBI:61977"/>
        <dbReference type="ChEBI" id="CHEBI:456216"/>
        <dbReference type="EC" id="2.7.11.1"/>
    </reaction>
</comment>
<dbReference type="Gene3D" id="3.40.50.2300">
    <property type="match status" value="1"/>
</dbReference>
<dbReference type="InterPro" id="IPR011006">
    <property type="entry name" value="CheY-like_superfamily"/>
</dbReference>
<dbReference type="GO" id="GO:0005524">
    <property type="term" value="F:ATP binding"/>
    <property type="evidence" value="ECO:0007669"/>
    <property type="project" value="UniProtKB-KW"/>
</dbReference>
<feature type="domain" description="Protein kinase" evidence="11">
    <location>
        <begin position="2957"/>
        <end position="3295"/>
    </location>
</feature>
<evidence type="ECO:0000259" key="13">
    <source>
        <dbReference type="PROSITE" id="PS51285"/>
    </source>
</evidence>
<feature type="compositionally biased region" description="Basic and acidic residues" evidence="10">
    <location>
        <begin position="14"/>
        <end position="31"/>
    </location>
</feature>
<dbReference type="Gene3D" id="1.10.510.10">
    <property type="entry name" value="Transferase(Phosphotransferase) domain 1"/>
    <property type="match status" value="2"/>
</dbReference>
<feature type="compositionally biased region" description="Polar residues" evidence="10">
    <location>
        <begin position="3639"/>
        <end position="3684"/>
    </location>
</feature>
<feature type="region of interest" description="Disordered" evidence="10">
    <location>
        <begin position="2914"/>
        <end position="2942"/>
    </location>
</feature>
<reference evidence="14 15" key="1">
    <citation type="submission" date="2017-01" db="EMBL/GenBank/DDBJ databases">
        <authorList>
            <person name="Mah S.A."/>
            <person name="Swanson W.J."/>
            <person name="Moy G.W."/>
            <person name="Vacquier V.D."/>
        </authorList>
    </citation>
    <scope>NUCLEOTIDE SEQUENCE [LARGE SCALE GENOMIC DNA]</scope>
    <source>
        <strain evidence="14 15">GSMNP</strain>
    </source>
</reference>
<comment type="catalytic activity">
    <reaction evidence="8">
        <text>L-seryl-[protein] + ATP = O-phospho-L-seryl-[protein] + ADP + H(+)</text>
        <dbReference type="Rhea" id="RHEA:17989"/>
        <dbReference type="Rhea" id="RHEA-COMP:9863"/>
        <dbReference type="Rhea" id="RHEA-COMP:11604"/>
        <dbReference type="ChEBI" id="CHEBI:15378"/>
        <dbReference type="ChEBI" id="CHEBI:29999"/>
        <dbReference type="ChEBI" id="CHEBI:30616"/>
        <dbReference type="ChEBI" id="CHEBI:83421"/>
        <dbReference type="ChEBI" id="CHEBI:456216"/>
        <dbReference type="EC" id="2.7.11.1"/>
    </reaction>
</comment>
<protein>
    <recommendedName>
        <fullName evidence="1">non-specific serine/threonine protein kinase</fullName>
        <ecNumber evidence="1">2.7.11.1</ecNumber>
    </recommendedName>
</protein>
<feature type="compositionally biased region" description="Low complexity" evidence="10">
    <location>
        <begin position="32"/>
        <end position="44"/>
    </location>
</feature>
<evidence type="ECO:0000256" key="8">
    <source>
        <dbReference type="ARBA" id="ARBA00048679"/>
    </source>
</evidence>
<dbReference type="Proteomes" id="UP000187283">
    <property type="component" value="Unassembled WGS sequence"/>
</dbReference>
<feature type="domain" description="Response regulatory" evidence="12">
    <location>
        <begin position="4068"/>
        <end position="4183"/>
    </location>
</feature>
<feature type="region of interest" description="Disordered" evidence="10">
    <location>
        <begin position="2169"/>
        <end position="2193"/>
    </location>
</feature>
<feature type="compositionally biased region" description="Basic residues" evidence="10">
    <location>
        <begin position="2923"/>
        <end position="2933"/>
    </location>
</feature>
<keyword evidence="3" id="KW-0808">Transferase</keyword>
<dbReference type="InterPro" id="IPR050236">
    <property type="entry name" value="Ser_Thr_kinase_AGC"/>
</dbReference>
<keyword evidence="2" id="KW-0723">Serine/threonine-protein kinase</keyword>
<dbReference type="GO" id="GO:0005634">
    <property type="term" value="C:nucleus"/>
    <property type="evidence" value="ECO:0007669"/>
    <property type="project" value="TreeGrafter"/>
</dbReference>
<dbReference type="InterPro" id="IPR000719">
    <property type="entry name" value="Prot_kinase_dom"/>
</dbReference>
<proteinExistence type="predicted"/>
<dbReference type="Pfam" id="PF00069">
    <property type="entry name" value="Pkinase"/>
    <property type="match status" value="2"/>
</dbReference>
<dbReference type="PROSITE" id="PS51285">
    <property type="entry name" value="AGC_KINASE_CTER"/>
    <property type="match status" value="1"/>
</dbReference>
<evidence type="ECO:0000256" key="3">
    <source>
        <dbReference type="ARBA" id="ARBA00022679"/>
    </source>
</evidence>
<dbReference type="SMART" id="SM00220">
    <property type="entry name" value="S_TKc"/>
    <property type="match status" value="1"/>
</dbReference>
<evidence type="ECO:0000256" key="1">
    <source>
        <dbReference type="ARBA" id="ARBA00012513"/>
    </source>
</evidence>
<feature type="compositionally biased region" description="Basic and acidic residues" evidence="10">
    <location>
        <begin position="1921"/>
        <end position="1936"/>
    </location>
</feature>
<evidence type="ECO:0000256" key="4">
    <source>
        <dbReference type="ARBA" id="ARBA00022741"/>
    </source>
</evidence>
<feature type="domain" description="AGC-kinase C-terminal" evidence="13">
    <location>
        <begin position="3296"/>
        <end position="3360"/>
    </location>
</feature>
<dbReference type="PANTHER" id="PTHR24356:SF1">
    <property type="entry name" value="SERINE_THREONINE-PROTEIN KINASE GREATWALL"/>
    <property type="match status" value="1"/>
</dbReference>
<keyword evidence="4" id="KW-0547">Nucleotide-binding</keyword>
<dbReference type="InterPro" id="IPR011009">
    <property type="entry name" value="Kinase-like_dom_sf"/>
</dbReference>
<feature type="region of interest" description="Disordered" evidence="10">
    <location>
        <begin position="3339"/>
        <end position="3369"/>
    </location>
</feature>
<feature type="region of interest" description="Disordered" evidence="10">
    <location>
        <begin position="1297"/>
        <end position="1398"/>
    </location>
</feature>
<dbReference type="GO" id="GO:0005737">
    <property type="term" value="C:cytoplasm"/>
    <property type="evidence" value="ECO:0007669"/>
    <property type="project" value="TreeGrafter"/>
</dbReference>
<dbReference type="EMBL" id="LSSN01006108">
    <property type="protein sequence ID" value="OMJ07144.1"/>
    <property type="molecule type" value="Genomic_DNA"/>
</dbReference>
<evidence type="ECO:0000259" key="12">
    <source>
        <dbReference type="PROSITE" id="PS50110"/>
    </source>
</evidence>
<dbReference type="SUPFAM" id="SSF52172">
    <property type="entry name" value="CheY-like"/>
    <property type="match status" value="1"/>
</dbReference>
<dbReference type="STRING" id="133412.A0A1R1WXP1"/>
<dbReference type="PROSITE" id="PS50011">
    <property type="entry name" value="PROTEIN_KINASE_DOM"/>
    <property type="match status" value="1"/>
</dbReference>
<dbReference type="SMART" id="SM00133">
    <property type="entry name" value="S_TK_X"/>
    <property type="match status" value="1"/>
</dbReference>
<feature type="compositionally biased region" description="Polar residues" evidence="10">
    <location>
        <begin position="3697"/>
        <end position="3721"/>
    </location>
</feature>
<keyword evidence="9" id="KW-0597">Phosphoprotein</keyword>
<dbReference type="PROSITE" id="PS50110">
    <property type="entry name" value="RESPONSE_REGULATORY"/>
    <property type="match status" value="1"/>
</dbReference>
<dbReference type="InterPro" id="IPR008271">
    <property type="entry name" value="Ser/Thr_kinase_AS"/>
</dbReference>
<evidence type="ECO:0000256" key="7">
    <source>
        <dbReference type="ARBA" id="ARBA00047899"/>
    </source>
</evidence>
<feature type="region of interest" description="Disordered" evidence="10">
    <location>
        <begin position="1745"/>
        <end position="1781"/>
    </location>
</feature>
<organism evidence="14 15">
    <name type="scientific">Smittium culicis</name>
    <dbReference type="NCBI Taxonomy" id="133412"/>
    <lineage>
        <taxon>Eukaryota</taxon>
        <taxon>Fungi</taxon>
        <taxon>Fungi incertae sedis</taxon>
        <taxon>Zoopagomycota</taxon>
        <taxon>Kickxellomycotina</taxon>
        <taxon>Harpellomycetes</taxon>
        <taxon>Harpellales</taxon>
        <taxon>Legeriomycetaceae</taxon>
        <taxon>Smittium</taxon>
    </lineage>
</organism>
<feature type="modified residue" description="4-aspartylphosphate" evidence="9">
    <location>
        <position position="4118"/>
    </location>
</feature>
<dbReference type="InterPro" id="IPR035965">
    <property type="entry name" value="PAS-like_dom_sf"/>
</dbReference>
<dbReference type="CDD" id="cd17546">
    <property type="entry name" value="REC_hyHK_CKI1_RcsC-like"/>
    <property type="match status" value="1"/>
</dbReference>
<dbReference type="Pfam" id="PF00072">
    <property type="entry name" value="Response_reg"/>
    <property type="match status" value="1"/>
</dbReference>
<feature type="region of interest" description="Disordered" evidence="10">
    <location>
        <begin position="3620"/>
        <end position="3684"/>
    </location>
</feature>
<dbReference type="GO" id="GO:0000160">
    <property type="term" value="P:phosphorelay signal transduction system"/>
    <property type="evidence" value="ECO:0007669"/>
    <property type="project" value="InterPro"/>
</dbReference>
<feature type="compositionally biased region" description="Polar residues" evidence="10">
    <location>
        <begin position="1373"/>
        <end position="1398"/>
    </location>
</feature>
<gene>
    <name evidence="14" type="ORF">AYI70_g12388</name>
</gene>
<comment type="caution">
    <text evidence="14">The sequence shown here is derived from an EMBL/GenBank/DDBJ whole genome shotgun (WGS) entry which is preliminary data.</text>
</comment>
<dbReference type="PROSITE" id="PS00108">
    <property type="entry name" value="PROTEIN_KINASE_ST"/>
    <property type="match status" value="1"/>
</dbReference>
<evidence type="ECO:0000259" key="11">
    <source>
        <dbReference type="PROSITE" id="PS50011"/>
    </source>
</evidence>
<evidence type="ECO:0000256" key="5">
    <source>
        <dbReference type="ARBA" id="ARBA00022777"/>
    </source>
</evidence>
<dbReference type="SMART" id="SM00448">
    <property type="entry name" value="REC"/>
    <property type="match status" value="1"/>
</dbReference>
<keyword evidence="15" id="KW-1185">Reference proteome</keyword>
<feature type="compositionally biased region" description="Polar residues" evidence="10">
    <location>
        <begin position="2184"/>
        <end position="2193"/>
    </location>
</feature>
<dbReference type="Gene3D" id="3.30.200.20">
    <property type="entry name" value="Phosphorylase Kinase, domain 1"/>
    <property type="match status" value="2"/>
</dbReference>
<evidence type="ECO:0000313" key="14">
    <source>
        <dbReference type="EMBL" id="OMJ07144.1"/>
    </source>
</evidence>
<keyword evidence="6" id="KW-0067">ATP-binding</keyword>
<evidence type="ECO:0000256" key="9">
    <source>
        <dbReference type="PROSITE-ProRule" id="PRU00169"/>
    </source>
</evidence>
<evidence type="ECO:0000256" key="10">
    <source>
        <dbReference type="SAM" id="MobiDB-lite"/>
    </source>
</evidence>
<dbReference type="PANTHER" id="PTHR24356">
    <property type="entry name" value="SERINE/THREONINE-PROTEIN KINASE"/>
    <property type="match status" value="1"/>
</dbReference>
<dbReference type="CDD" id="cd05579">
    <property type="entry name" value="STKc_MAST_like"/>
    <property type="match status" value="1"/>
</dbReference>
<dbReference type="InterPro" id="IPR000961">
    <property type="entry name" value="AGC-kinase_C"/>
</dbReference>
<feature type="compositionally biased region" description="Polar residues" evidence="10">
    <location>
        <begin position="3341"/>
        <end position="3364"/>
    </location>
</feature>
<evidence type="ECO:0000313" key="15">
    <source>
        <dbReference type="Proteomes" id="UP000187283"/>
    </source>
</evidence>
<dbReference type="InterPro" id="IPR001789">
    <property type="entry name" value="Sig_transdc_resp-reg_receiver"/>
</dbReference>
<dbReference type="OrthoDB" id="162894at2759"/>
<feature type="compositionally biased region" description="Basic residues" evidence="10">
    <location>
        <begin position="1359"/>
        <end position="1372"/>
    </location>
</feature>
<feature type="region of interest" description="Disordered" evidence="10">
    <location>
        <begin position="1916"/>
        <end position="1959"/>
    </location>
</feature>
<evidence type="ECO:0000256" key="6">
    <source>
        <dbReference type="ARBA" id="ARBA00022840"/>
    </source>
</evidence>
<feature type="compositionally biased region" description="Polar residues" evidence="10">
    <location>
        <begin position="3729"/>
        <end position="3747"/>
    </location>
</feature>
<evidence type="ECO:0000256" key="2">
    <source>
        <dbReference type="ARBA" id="ARBA00022527"/>
    </source>
</evidence>
<feature type="region of interest" description="Disordered" evidence="10">
    <location>
        <begin position="1"/>
        <end position="88"/>
    </location>
</feature>
<feature type="compositionally biased region" description="Polar residues" evidence="10">
    <location>
        <begin position="1344"/>
        <end position="1357"/>
    </location>
</feature>
<feature type="compositionally biased region" description="Basic residues" evidence="10">
    <location>
        <begin position="1756"/>
        <end position="1767"/>
    </location>
</feature>
<dbReference type="FunFam" id="3.30.200.20:FF:001008">
    <property type="entry name" value="Serine/threonine-protein kinase cek1"/>
    <property type="match status" value="1"/>
</dbReference>
<dbReference type="SUPFAM" id="SSF55785">
    <property type="entry name" value="PYP-like sensor domain (PAS domain)"/>
    <property type="match status" value="1"/>
</dbReference>
<feature type="region of interest" description="Disordered" evidence="10">
    <location>
        <begin position="3697"/>
        <end position="3747"/>
    </location>
</feature>
<sequence length="4226" mass="473543">MKKRFSRFSSSFSKDSKKSVSSDKKSKDLSESSKSPTSTEFFPSLPSIPDTSSNIKDDIIPPNPSPSGSLNDQTTEIADDSPDDLYPNINSNFIPISFPTQNHYSSDLIDSNIKKSNSNHSSDDIRLNSSLLAIKNQDSNSPIQEPDFEPIIRTVLIPEKVRISENKTPSSISNLGNLTTETHRSSVDFQDSRITKFPEMSIQTKNSNSAPKESTSYQEELEIPKTSNRNRFSEFFYNKNSQKNIQKLTSSTSKNKIKPKRNTLSYYSPSYLSSINNSPKDGITAFRHSSVYLYHPLSSKTTSNYSQGKSKRNSFINSAFKNIVSPYDKRNKKRSYLTSSSHKISHRSRNLSASFLALSNNDQSISINDINDFFSHLDNKKHPISSPPNSPVVFNTLQDSHHSDLSIISENTLNPELSNIPVKSDSSDKFYIDESDLDNNVSLQTPSNIGSTSGNLDSLNTLKRDNLRESAIPDHISENNNLPYQSTPCKFCSYKIPNHLHECPKCSFVPNKISPSDSRSSSFLVKLSKPSTSYAFKTRNRSVSNNSNDSFYNWTFNNDTTNSNDILDNYKGFSANRNISISQKSSYQPSYKCNSSSISINPNHSQIHPFADKNRELTFSESNKSKNFNPKTENLLKHSISVPSLFEVSVVKDITDTNNIHCFDFTQKFFTAKKRKFSDSAYAKFLELSRIIKLRHYSKIGSNPDFLLKKSSLKNLWVFWASDLFNSDSNNPKYSDTKKNLRSECSAKNISLSSLNINQTTKNSNSLASNQLTIFSKAGKCVGSDIPLPTNFINSAINWSYKIHKSSIPRFTSKKTNSYISPNNSNISNIPCRNKQHSKKLSQLSFKQNFSDLSDSNSNNSTFAKKRNSSNISLPFNKTIHLLDRPKNFSRPPSFHPEVHKNFSISSKISKKSNRNSIDEDVKNFSSKQIKENFYSSSSGPTSSIALYETTNYLDNTSSFNDSIDEIWSDSVDLSTDQDPFNRSNIVFMSTSISDNEAHSSAKPSPFYVSPFVYDDDDIPFIYKKSLDSDLPESISNSFSSSFDKPSIHHLSDDKTYTNNTLSANESKFDISPNTPISSSIQSNKSNNLIEKTFISQSRRSSIKGQTCSNLKIDTSNVPTTHRPKSSFVEKKSEISSELKHNFSGTPASCSSISSLKKKEIEQLHSKSFLKNENLVSNGSLAKVNNYQNNITSINYYSPNSAADNSGFKYLETPSSSSSFIKFDDTNNISHADYIKSLVQTREYIKSRLAKAKSESEHELILVVNDLSEFVERGLQYINEDYWSDVDDNLDSDNYLSRHNSTKKKSADSNSDVIDKTHDSQKTPVADLGTFKSRPPLPPLSYGTDASESAHSNQESYSIRRKYKNSKRKSHSYRNIQHSQVNSNSESSLLTPKNSVASNSTGYKSPNYAPFWSKLQNQSSLSRKNASKNFFPAAQLRELHSKLGVVLTPKRFPNFVDSPSKDQKYIDNKLDQQIFDLGEIRDSNYGIYNSPNTPEKASISTQTQLDSSKAVLINQASNTSNSFGYEASSSYSNINDVYNKNFEDNKFSNMGWSALSSDNEISYSKSRQLSNFSNISYSSLFSGSNYPSSQADSGEKLSSAIFYKNDRNYSKLRNQIANEKHTPSNESLPSKNYTSLENFPNFYIPENSDSIKSKPLKSMKSSFILGDTKLNYEEGPFTESQIKKAGSFDNSNEYIFLNNDDHEGYNKKNSIAAEERTPINQVRSQPFSPIPKLTESIFPKNSMKLRNYEDSDSRKNSIHFSKRRSYHSRGSSISKRSISVASHSSRKAIENLINDPSSPTISRAIPIKQRAANKGSARLSKKFNINSANDSNATQKDFSNLIQSPSILNYNYDESPKNSINSTTDGLSTNPANAMGMPHITEDAYHLTPFLEAVMELVNVIWKVLDAPVDSLLGNNSSSFKDTEISHSTQHYDKSRNSAYNGQDEYSSDEDPRSSRQMNHQRLTLTDSWVIELQKLGTLWELSGKSNINSASQPYNDFSFGQEEKGSNLYTDVSSQPWPCRGMFVRTLLAISSLNRIVSWWFAVKSTVGVEAWNEAEKCELAYKNSQKYTNSASSSFNSSSFSKPFDEELKSPSIQLMLSNKTYQNNQNISLDSLNHKNLNFTSLVYPSSSEKMQNNMSYASKHNSIISHSISPIKEAFNQIENENLDNRNGPKLLNEPLETKLPSNNPYNSENINSSNRQSFSIDTTNFNNNTPAVNLTAQAVIDKGASMLLELSLDGIIRYISPAWIRIIGSDPAHLVDQPVESIMDSQNMRICMLAIDQLVSDQTRTVETHFYLKKHCNHKEFHKKNDMNSEHSNSEHYKKVLVEAKGMLMYDKSLNQPSHVLWVLIHEFVRPPSNAAQPNQSNNPLVENAGFNVDLNSNQILFGDTSAELGSGVLGPMKSDLTEISNIYPQFPSYNQPIEQLQLFETLREMGSQGVNVIPENFLSKINSSNYEGDSDIGDYPNVPSENIVCRICDKEIDSNYFEQHAWLCAQSNRAAVQIELQNDELSNLLDFLSLWFPGCQFDRLQEISHGDNDIDKDEILENSKKFKNIYEALLNYKKKNSSGQKLFDDISSININPLQSYTHKQLLALGDIRSSLEVNCRLAIDLSLADLNSTDLDIDPKSSSYPHLGRPFNSKENTTGSLLHFSDSLPNLSCTPDSKSAADLSSASQLPENESSLNFTLNRETTYPLTEFTDGSNDINIVEKSHRWTQLCEFFSSIPAMFNSFSKDESQRLDILDPCLFKIANSLLSFTKTKQRAIDNLQFSLFSSYKLEQNWYPHSSNDCSSSSSSILSNNEAENNIQNVDNDINTDIASSKGLEGVNITLFPEGKSSPKIVLEASDYSKPSSNTSSIVGKFNLSSDINSSKVEATTLDISVKDGISSDLPVLKPSLSLENSICADETQKISSEFSETASLSSKKTRPSIKRSSRSSTMIDPSSRNLITPAMPSIDDFLLLKPISKGAYGSVYLAKKKSTGEYFAIKVLKKSDMIAKNQISNIKAERKIMIAQTDSPFVVKLLYTFQSRNYLYLVMEYLNGGDCASLLKTLGSLSEEWTRSYLAEVVLGLENLHNLNIVHRDLKPDNLLIDQHGHLKLTDFGLSRLGFLGRRENSNIPIGPSFGSNSVNISAAAADEKTQLPLISEKKSANIDTQQNPEKKNSVLGTPDYLAPESILGTQFGEAVDWWALGAMCYEFLFGIPPFHDETPEKVFENILSSPINFYIEERNEELAEIERMKQYNLENNIDSCSDDDFEPSYPSISLEAQDFITRLLERDPEKRLGTKGSEEVKSHPFFKGVDWNNLTSMQPAFVPSVENIEDTEYFDSRGAYLDPMLSEEKNYSDTNVNNSSFNDPNTANINNSLESSPKKDASTIYSSSIDITKNSTTISNDELPKNVINNEESTTKKHKADNLADSTKELTYQKSNDNKVDGKENIDIVIPIADTNNSNTSKNKEIQQKLPVDIDEANSIEFSIPKEIIQDIKSEFISDESSEKSQQFGGFSFKNLPALEQENYKEILKLRRRSNLFDSNMSLKRHSHNFQPGYNSNDSLNILPESMSFESPFNNHSSKGSEFPEINRSQTYLNSPEINLPSNSNINEESNMFFNGDSPISKLSRGMSYTEGKSKYGHNRQSLPVFINPHHNSSSKQADSINSSDHGPYINSSSKRDSVNFSNNSNAQSDTELSYKSQFSPISSLSTHISEHGTYSTRTPKSAQGKNASNYQIDPPSEFNILSRSNSRTSKQFGKEPNSQRFSIFYESPSPLDFKNYRSINESNSTISVNSSDSYHKLNEIADGSSINDNHISDSVDILNSKLRPNKILIADKSQKNDLYSVSSSSNDTVPYSIYTGSPIEQNLRSENENNLRSNNKNSKNSSFSSELSLPSLSSTLTHTNNNYINSQSNQAEIIQSPVNSEGNRISSKKISKLSNIDPFDISKKVPTLQKNDPSLALILSRKNSNREPSLLEVVTTRQLINENLIDNSFSENQKSFNPTVSPLSKQNITSTPKSKKTIKLVEPLDNSQANVLENADTPIQSPYIFDSLSLPNTEKGQDTPLHEFPSAISQKPSSSRPIILIADDNPVINKIIETLLGRFHIDTVVVRNGAEAIRCAMARTRFDMIFMDLVMPILDGDQAARMIKSTNNSNSKTPIIAIVAFEGEAEYKISGKIDYGENVSQLGKESLETSKYHTEIVELKTIKNDKDESLGIFDGELLKPINQIKLKKLLDSFKIL</sequence>
<accession>A0A1R1WXP1</accession>